<proteinExistence type="predicted"/>
<dbReference type="PROSITE" id="PS51257">
    <property type="entry name" value="PROKAR_LIPOPROTEIN"/>
    <property type="match status" value="1"/>
</dbReference>
<dbReference type="Proteomes" id="UP001551189">
    <property type="component" value="Unassembled WGS sequence"/>
</dbReference>
<sequence>MSHRIRSALTLSAAAVLLAATATACSSAVTTTSEATAPQPPVRSSGQLQAKVMQPVDLTAPDLDGGEVLVRQDGTQGSRVLEFPGAGKGDGDALIVAVRCHGDGRLDVRLRPLGVDFPVECRAGDVRTVHHEAALSHARDAGTIAVTAIPASSSSLRWSLTVGRGTLTAVEPMP</sequence>
<protein>
    <recommendedName>
        <fullName evidence="4">Lipoprotein</fullName>
    </recommendedName>
</protein>
<organism evidence="2 3">
    <name type="scientific">Streptomyces neyagawaensis</name>
    <dbReference type="NCBI Taxonomy" id="42238"/>
    <lineage>
        <taxon>Bacteria</taxon>
        <taxon>Bacillati</taxon>
        <taxon>Actinomycetota</taxon>
        <taxon>Actinomycetes</taxon>
        <taxon>Kitasatosporales</taxon>
        <taxon>Streptomycetaceae</taxon>
        <taxon>Streptomyces</taxon>
    </lineage>
</organism>
<comment type="caution">
    <text evidence="2">The sequence shown here is derived from an EMBL/GenBank/DDBJ whole genome shotgun (WGS) entry which is preliminary data.</text>
</comment>
<name>A0ABV3B5E7_9ACTN</name>
<evidence type="ECO:0000313" key="3">
    <source>
        <dbReference type="Proteomes" id="UP001551189"/>
    </source>
</evidence>
<gene>
    <name evidence="2" type="ORF">ABZ931_24715</name>
</gene>
<evidence type="ECO:0008006" key="4">
    <source>
        <dbReference type="Google" id="ProtNLM"/>
    </source>
</evidence>
<dbReference type="EMBL" id="JBEYXT010000127">
    <property type="protein sequence ID" value="MEU6804184.1"/>
    <property type="molecule type" value="Genomic_DNA"/>
</dbReference>
<evidence type="ECO:0000256" key="1">
    <source>
        <dbReference type="SAM" id="SignalP"/>
    </source>
</evidence>
<feature type="chain" id="PRO_5046082760" description="Lipoprotein" evidence="1">
    <location>
        <begin position="25"/>
        <end position="174"/>
    </location>
</feature>
<reference evidence="2 3" key="1">
    <citation type="submission" date="2024-06" db="EMBL/GenBank/DDBJ databases">
        <title>The Natural Products Discovery Center: Release of the First 8490 Sequenced Strains for Exploring Actinobacteria Biosynthetic Diversity.</title>
        <authorList>
            <person name="Kalkreuter E."/>
            <person name="Kautsar S.A."/>
            <person name="Yang D."/>
            <person name="Bader C.D."/>
            <person name="Teijaro C.N."/>
            <person name="Fluegel L."/>
            <person name="Davis C.M."/>
            <person name="Simpson J.R."/>
            <person name="Lauterbach L."/>
            <person name="Steele A.D."/>
            <person name="Gui C."/>
            <person name="Meng S."/>
            <person name="Li G."/>
            <person name="Viehrig K."/>
            <person name="Ye F."/>
            <person name="Su P."/>
            <person name="Kiefer A.F."/>
            <person name="Nichols A."/>
            <person name="Cepeda A.J."/>
            <person name="Yan W."/>
            <person name="Fan B."/>
            <person name="Jiang Y."/>
            <person name="Adhikari A."/>
            <person name="Zheng C.-J."/>
            <person name="Schuster L."/>
            <person name="Cowan T.M."/>
            <person name="Smanski M.J."/>
            <person name="Chevrette M.G."/>
            <person name="De Carvalho L.P.S."/>
            <person name="Shen B."/>
        </authorList>
    </citation>
    <scope>NUCLEOTIDE SEQUENCE [LARGE SCALE GENOMIC DNA]</scope>
    <source>
        <strain evidence="2 3">NPDC046851</strain>
    </source>
</reference>
<keyword evidence="1" id="KW-0732">Signal</keyword>
<keyword evidence="3" id="KW-1185">Reference proteome</keyword>
<dbReference type="RefSeq" id="WP_359698191.1">
    <property type="nucleotide sequence ID" value="NZ_JBEYXT010000127.1"/>
</dbReference>
<feature type="signal peptide" evidence="1">
    <location>
        <begin position="1"/>
        <end position="24"/>
    </location>
</feature>
<evidence type="ECO:0000313" key="2">
    <source>
        <dbReference type="EMBL" id="MEU6804184.1"/>
    </source>
</evidence>
<accession>A0ABV3B5E7</accession>